<feature type="compositionally biased region" description="Polar residues" evidence="19">
    <location>
        <begin position="27"/>
        <end position="52"/>
    </location>
</feature>
<keyword evidence="6" id="KW-0554">One-carbon metabolism</keyword>
<dbReference type="PRINTS" id="PR00070">
    <property type="entry name" value="DHFR"/>
</dbReference>
<organism evidence="23 24">
    <name type="scientific">Lates japonicus</name>
    <name type="common">Japanese lates</name>
    <dbReference type="NCBI Taxonomy" id="270547"/>
    <lineage>
        <taxon>Eukaryota</taxon>
        <taxon>Metazoa</taxon>
        <taxon>Chordata</taxon>
        <taxon>Craniata</taxon>
        <taxon>Vertebrata</taxon>
        <taxon>Euteleostomi</taxon>
        <taxon>Actinopterygii</taxon>
        <taxon>Neopterygii</taxon>
        <taxon>Teleostei</taxon>
        <taxon>Neoteleostei</taxon>
        <taxon>Acanthomorphata</taxon>
        <taxon>Carangaria</taxon>
        <taxon>Carangaria incertae sedis</taxon>
        <taxon>Centropomidae</taxon>
        <taxon>Lates</taxon>
    </lineage>
</organism>
<comment type="similarity">
    <text evidence="3">Belongs to the GTF2H2 family.</text>
</comment>
<dbReference type="Pfam" id="PF00186">
    <property type="entry name" value="DHFR_1"/>
    <property type="match status" value="1"/>
</dbReference>
<dbReference type="Pfam" id="PF04056">
    <property type="entry name" value="Ssl1"/>
    <property type="match status" value="1"/>
</dbReference>
<feature type="domain" description="DHFR" evidence="21">
    <location>
        <begin position="566"/>
        <end position="748"/>
    </location>
</feature>
<comment type="subcellular location">
    <subcellularLocation>
        <location evidence="1">Nucleus</location>
    </subcellularLocation>
</comment>
<dbReference type="GO" id="GO:0000439">
    <property type="term" value="C:transcription factor TFIIH core complex"/>
    <property type="evidence" value="ECO:0007669"/>
    <property type="project" value="InterPro"/>
</dbReference>
<evidence type="ECO:0000256" key="6">
    <source>
        <dbReference type="ARBA" id="ARBA00022563"/>
    </source>
</evidence>
<dbReference type="FunFam" id="3.40.50.410:FF:000015">
    <property type="entry name" value="General transcription factor IIH subunit 2"/>
    <property type="match status" value="1"/>
</dbReference>
<dbReference type="GO" id="GO:0004146">
    <property type="term" value="F:dihydrofolate reductase activity"/>
    <property type="evidence" value="ECO:0007669"/>
    <property type="project" value="UniProtKB-EC"/>
</dbReference>
<keyword evidence="16" id="KW-0539">Nucleus</keyword>
<dbReference type="Gene3D" id="6.10.140.340">
    <property type="match status" value="1"/>
</dbReference>
<proteinExistence type="inferred from homology"/>
<name>A0AAD3R289_LATJO</name>
<dbReference type="Gene3D" id="3.40.50.410">
    <property type="entry name" value="von Willebrand factor, type A domain"/>
    <property type="match status" value="1"/>
</dbReference>
<reference evidence="23" key="1">
    <citation type="submission" date="2022-08" db="EMBL/GenBank/DDBJ databases">
        <title>Genome sequencing of akame (Lates japonicus).</title>
        <authorList>
            <person name="Hashiguchi Y."/>
            <person name="Takahashi H."/>
        </authorList>
    </citation>
    <scope>NUCLEOTIDE SEQUENCE</scope>
    <source>
        <strain evidence="23">Kochi</strain>
    </source>
</reference>
<evidence type="ECO:0000256" key="3">
    <source>
        <dbReference type="ARBA" id="ARBA00006092"/>
    </source>
</evidence>
<keyword evidence="13" id="KW-0805">Transcription regulation</keyword>
<dbReference type="GO" id="GO:0006289">
    <property type="term" value="P:nucleotide-excision repair"/>
    <property type="evidence" value="ECO:0007669"/>
    <property type="project" value="InterPro"/>
</dbReference>
<evidence type="ECO:0000256" key="15">
    <source>
        <dbReference type="ARBA" id="ARBA00023204"/>
    </source>
</evidence>
<evidence type="ECO:0000256" key="13">
    <source>
        <dbReference type="ARBA" id="ARBA00023015"/>
    </source>
</evidence>
<dbReference type="SUPFAM" id="SSF53300">
    <property type="entry name" value="vWA-like"/>
    <property type="match status" value="1"/>
</dbReference>
<dbReference type="EMBL" id="BRZM01000014">
    <property type="protein sequence ID" value="GLD52411.1"/>
    <property type="molecule type" value="Genomic_DNA"/>
</dbReference>
<gene>
    <name evidence="23" type="ORF">AKAME5_000532100</name>
</gene>
<feature type="domain" description="VWFA" evidence="20">
    <location>
        <begin position="257"/>
        <end position="399"/>
    </location>
</feature>
<evidence type="ECO:0000256" key="16">
    <source>
        <dbReference type="ARBA" id="ARBA00023242"/>
    </source>
</evidence>
<dbReference type="SUPFAM" id="SSF144292">
    <property type="entry name" value="occludin/ELL-like"/>
    <property type="match status" value="1"/>
</dbReference>
<keyword evidence="7" id="KW-0479">Metal-binding</keyword>
<dbReference type="PANTHER" id="PTHR12695:SF2">
    <property type="entry name" value="GENERAL TRANSCRIPTION FACTOR IIH SUBUNIT 2-RELATED"/>
    <property type="match status" value="1"/>
</dbReference>
<dbReference type="GO" id="GO:0008270">
    <property type="term" value="F:zinc ion binding"/>
    <property type="evidence" value="ECO:0007669"/>
    <property type="project" value="UniProtKB-KW"/>
</dbReference>
<dbReference type="NCBIfam" id="TIGR00622">
    <property type="entry name" value="ssl1"/>
    <property type="match status" value="1"/>
</dbReference>
<dbReference type="InterPro" id="IPR010844">
    <property type="entry name" value="Occludin_ELL"/>
</dbReference>
<evidence type="ECO:0000256" key="14">
    <source>
        <dbReference type="ARBA" id="ARBA00023163"/>
    </source>
</evidence>
<dbReference type="GO" id="GO:0006351">
    <property type="term" value="P:DNA-templated transcription"/>
    <property type="evidence" value="ECO:0007669"/>
    <property type="project" value="InterPro"/>
</dbReference>
<dbReference type="PROSITE" id="PS50234">
    <property type="entry name" value="VWFA"/>
    <property type="match status" value="1"/>
</dbReference>
<comment type="caution">
    <text evidence="23">The sequence shown here is derived from an EMBL/GenBank/DDBJ whole genome shotgun (WGS) entry which is preliminary data.</text>
</comment>
<dbReference type="GO" id="GO:0006357">
    <property type="term" value="P:regulation of transcription by RNA polymerase II"/>
    <property type="evidence" value="ECO:0007669"/>
    <property type="project" value="TreeGrafter"/>
</dbReference>
<evidence type="ECO:0000259" key="22">
    <source>
        <dbReference type="PROSITE" id="PS51980"/>
    </source>
</evidence>
<dbReference type="Gene3D" id="3.30.40.10">
    <property type="entry name" value="Zinc/RING finger domain, C3HC4 (zinc finger)"/>
    <property type="match status" value="1"/>
</dbReference>
<dbReference type="InterPro" id="IPR002035">
    <property type="entry name" value="VWF_A"/>
</dbReference>
<dbReference type="InterPro" id="IPR024072">
    <property type="entry name" value="DHFR-like_dom_sf"/>
</dbReference>
<dbReference type="GO" id="GO:0006730">
    <property type="term" value="P:one-carbon metabolic process"/>
    <property type="evidence" value="ECO:0007669"/>
    <property type="project" value="UniProtKB-KW"/>
</dbReference>
<evidence type="ECO:0000256" key="18">
    <source>
        <dbReference type="PROSITE-ProRule" id="PRU01324"/>
    </source>
</evidence>
<dbReference type="InterPro" id="IPR046349">
    <property type="entry name" value="C1-like_sf"/>
</dbReference>
<evidence type="ECO:0000256" key="5">
    <source>
        <dbReference type="ARBA" id="ARBA00012856"/>
    </source>
</evidence>
<dbReference type="AlphaFoldDB" id="A0AAD3R289"/>
<protein>
    <recommendedName>
        <fullName evidence="5">dihydrofolate reductase</fullName>
        <ecNumber evidence="5">1.5.1.3</ecNumber>
    </recommendedName>
</protein>
<evidence type="ECO:0000256" key="9">
    <source>
        <dbReference type="ARBA" id="ARBA00022771"/>
    </source>
</evidence>
<evidence type="ECO:0000256" key="10">
    <source>
        <dbReference type="ARBA" id="ARBA00022833"/>
    </source>
</evidence>
<dbReference type="InterPro" id="IPR036465">
    <property type="entry name" value="vWFA_dom_sf"/>
</dbReference>
<dbReference type="SMART" id="SM00327">
    <property type="entry name" value="VWA"/>
    <property type="match status" value="1"/>
</dbReference>
<evidence type="ECO:0000259" key="21">
    <source>
        <dbReference type="PROSITE" id="PS51330"/>
    </source>
</evidence>
<keyword evidence="14" id="KW-0804">Transcription</keyword>
<comment type="similarity">
    <text evidence="18">Belongs to the ELL/occludin family.</text>
</comment>
<accession>A0AAD3R289</accession>
<evidence type="ECO:0000256" key="4">
    <source>
        <dbReference type="ARBA" id="ARBA00009539"/>
    </source>
</evidence>
<keyword evidence="24" id="KW-1185">Reference proteome</keyword>
<dbReference type="GO" id="GO:0005675">
    <property type="term" value="C:transcription factor TFIIH holo complex"/>
    <property type="evidence" value="ECO:0007669"/>
    <property type="project" value="TreeGrafter"/>
</dbReference>
<dbReference type="InterPro" id="IPR013083">
    <property type="entry name" value="Znf_RING/FYVE/PHD"/>
</dbReference>
<dbReference type="EC" id="1.5.1.3" evidence="5"/>
<dbReference type="PANTHER" id="PTHR12695">
    <property type="entry name" value="GENERAL TRANSCRIPTION FACTOR IIH SUBUNIT 2"/>
    <property type="match status" value="1"/>
</dbReference>
<keyword evidence="11" id="KW-0521">NADP</keyword>
<evidence type="ECO:0000256" key="12">
    <source>
        <dbReference type="ARBA" id="ARBA00023002"/>
    </source>
</evidence>
<dbReference type="PROSITE" id="PS51330">
    <property type="entry name" value="DHFR_2"/>
    <property type="match status" value="1"/>
</dbReference>
<evidence type="ECO:0000256" key="8">
    <source>
        <dbReference type="ARBA" id="ARBA00022763"/>
    </source>
</evidence>
<dbReference type="SUPFAM" id="SSF57889">
    <property type="entry name" value="Cysteine-rich domain"/>
    <property type="match status" value="1"/>
</dbReference>
<comment type="similarity">
    <text evidence="4">Belongs to the dihydrofolate reductase family.</text>
</comment>
<evidence type="ECO:0000313" key="24">
    <source>
        <dbReference type="Proteomes" id="UP001279410"/>
    </source>
</evidence>
<keyword evidence="15" id="KW-0234">DNA repair</keyword>
<evidence type="ECO:0000259" key="20">
    <source>
        <dbReference type="PROSITE" id="PS50234"/>
    </source>
</evidence>
<keyword evidence="8" id="KW-0227">DNA damage</keyword>
<evidence type="ECO:0000256" key="17">
    <source>
        <dbReference type="ARBA" id="ARBA00048873"/>
    </source>
</evidence>
<evidence type="ECO:0000256" key="1">
    <source>
        <dbReference type="ARBA" id="ARBA00004123"/>
    </source>
</evidence>
<dbReference type="PROSITE" id="PS51980">
    <property type="entry name" value="OCEL"/>
    <property type="match status" value="1"/>
</dbReference>
<dbReference type="FunFam" id="3.40.430.10:FF:000002">
    <property type="entry name" value="Dihydrofolate reductase"/>
    <property type="match status" value="1"/>
</dbReference>
<evidence type="ECO:0000313" key="23">
    <source>
        <dbReference type="EMBL" id="GLD52411.1"/>
    </source>
</evidence>
<dbReference type="InterPro" id="IPR007198">
    <property type="entry name" value="Ssl1-like"/>
</dbReference>
<dbReference type="CDD" id="cd00209">
    <property type="entry name" value="DHFR"/>
    <property type="match status" value="1"/>
</dbReference>
<evidence type="ECO:0000256" key="19">
    <source>
        <dbReference type="SAM" id="MobiDB-lite"/>
    </source>
</evidence>
<comment type="catalytic activity">
    <reaction evidence="17">
        <text>(6S)-5,6,7,8-tetrahydrofolate + NADP(+) = 7,8-dihydrofolate + NADPH + H(+)</text>
        <dbReference type="Rhea" id="RHEA:15009"/>
        <dbReference type="ChEBI" id="CHEBI:15378"/>
        <dbReference type="ChEBI" id="CHEBI:57451"/>
        <dbReference type="ChEBI" id="CHEBI:57453"/>
        <dbReference type="ChEBI" id="CHEBI:57783"/>
        <dbReference type="ChEBI" id="CHEBI:58349"/>
        <dbReference type="EC" id="1.5.1.3"/>
    </reaction>
</comment>
<keyword evidence="9" id="KW-0863">Zinc-finger</keyword>
<evidence type="ECO:0000256" key="7">
    <source>
        <dbReference type="ARBA" id="ARBA00022723"/>
    </source>
</evidence>
<comment type="pathway">
    <text evidence="2">Cofactor biosynthesis; tetrahydrofolate biosynthesis; 5,6,7,8-tetrahydrofolate from 7,8-dihydrofolate: step 1/1.</text>
</comment>
<dbReference type="Proteomes" id="UP001279410">
    <property type="component" value="Unassembled WGS sequence"/>
</dbReference>
<feature type="domain" description="OCEL" evidence="22">
    <location>
        <begin position="75"/>
        <end position="183"/>
    </location>
</feature>
<dbReference type="InterPro" id="IPR001796">
    <property type="entry name" value="DHFR_dom"/>
</dbReference>
<keyword evidence="10" id="KW-0862">Zinc</keyword>
<dbReference type="Gene3D" id="3.40.430.10">
    <property type="entry name" value="Dihydrofolate Reductase, subunit A"/>
    <property type="match status" value="1"/>
</dbReference>
<evidence type="ECO:0000256" key="2">
    <source>
        <dbReference type="ARBA" id="ARBA00004903"/>
    </source>
</evidence>
<dbReference type="CDD" id="cd01453">
    <property type="entry name" value="vWA_transcription_factor_IIH_type"/>
    <property type="match status" value="1"/>
</dbReference>
<feature type="region of interest" description="Disordered" evidence="19">
    <location>
        <begin position="1"/>
        <end position="74"/>
    </location>
</feature>
<dbReference type="GO" id="GO:0046654">
    <property type="term" value="P:tetrahydrofolate biosynthetic process"/>
    <property type="evidence" value="ECO:0007669"/>
    <property type="project" value="InterPro"/>
</dbReference>
<dbReference type="Pfam" id="PF07303">
    <property type="entry name" value="Occludin_ELL"/>
    <property type="match status" value="1"/>
</dbReference>
<dbReference type="InterPro" id="IPR012170">
    <property type="entry name" value="TFIIH_SSL1/p44"/>
</dbReference>
<sequence length="751" mass="85035">MTVSPQCAPESDGSLQQQGECQLDFSMPSNKHSPPPYQSNGSKQDSDISSSVGGLKPRLKDYDTGAESGDDLEEEDFRVLLPSIVDEQERLNYKREFDHDHQEYKSLQAELDSINQDLADLNRELNGHPEGSPQFLDAMNEYTRLKNLKRSPDYQIKKKRCKYLRSKLSHIKKKIKNSVTPPVFKFFSYCHFWPRNIMDEEPERAKRWEGGYERTWEVLKEDESGSLKATVEEILFQSKRKRVIESHEQVRLGMMRHLYVVIDCSRSMEDQDLKPNRLTSTLKLMEAFVDEYFDQNPISQVGIITTKNKRAEKLTDLSGNPKKHIAALKKAVDTVCVGEPSLYNSLSQAIQSLKHMPGHTSREILIILSSLTTCDPANIYELIKTLKSLKVRVSVIGLSAEVRVCTVLTRETGGLYHVILDESHFKELLMMHIKPPPASSSSECSLIRMGFPQHTVAALTDQDAKPSFSMSHLDSSSGPGLSLGGYFCPQCHAKYTELPVECKVCGLTLVSAPHLARSFHHLFPLQAFIESPLEELQGDRYCQACQGELKDKSIFTCTSCHTMPRILNGIVAVCPDLGIGKNGDLPWHPVRLNNEFKHFRKMTSNSSAEGKQNVVIMGRKTWFSIPEKNRPLNNRINIVLSRQCKVAPAGAHHLAADFSSALRLIDTELADQADQVWVIGGSSLYKELMESPGSRRLFVTRILKQFECDTFLPEISPDKYRLLPGFPGVPQELQEENDIHYRFEVYESIEQ</sequence>
<dbReference type="SUPFAM" id="SSF53597">
    <property type="entry name" value="Dihydrofolate reductase-like"/>
    <property type="match status" value="1"/>
</dbReference>
<keyword evidence="12" id="KW-0560">Oxidoreductase</keyword>
<evidence type="ECO:0000256" key="11">
    <source>
        <dbReference type="ARBA" id="ARBA00022857"/>
    </source>
</evidence>